<comment type="caution">
    <text evidence="1">The sequence shown here is derived from an EMBL/GenBank/DDBJ whole genome shotgun (WGS) entry which is preliminary data.</text>
</comment>
<reference evidence="1 2" key="1">
    <citation type="journal article" date="2015" name="Stand. Genomic Sci.">
        <title>Genomic Encyclopedia of Bacterial and Archaeal Type Strains, Phase III: the genomes of soil and plant-associated and newly described type strains.</title>
        <authorList>
            <person name="Whitman W.B."/>
            <person name="Woyke T."/>
            <person name="Klenk H.P."/>
            <person name="Zhou Y."/>
            <person name="Lilburn T.G."/>
            <person name="Beck B.J."/>
            <person name="De Vos P."/>
            <person name="Vandamme P."/>
            <person name="Eisen J.A."/>
            <person name="Garrity G."/>
            <person name="Hugenholtz P."/>
            <person name="Kyrpides N.C."/>
        </authorList>
    </citation>
    <scope>NUCLEOTIDE SEQUENCE [LARGE SCALE GENOMIC DNA]</scope>
    <source>
        <strain evidence="1 2">CV2</strain>
    </source>
</reference>
<accession>A0A4Q7LXE5</accession>
<dbReference type="OrthoDB" id="3769378at2"/>
<name>A0A4Q7LXE5_9MICO</name>
<sequence>MISDTAAPYTILLPPGWVRMRVDESIQERFDALIDDVARRAPKDRQTPLRSLLGRTAQHAIDTARDRGALDVIVSLASVDDLPIPVSIATFSVPPPASDGRSPLEMLVGLANAGSRAIEIDGLAAIRRSVDVPATDDAPAYRTVSYVCHVPWLEEWLLFGASILTSDEPGFDEVLNALESLIDAMMSTVRFRREEGDA</sequence>
<dbReference type="RefSeq" id="WP_130484553.1">
    <property type="nucleotide sequence ID" value="NZ_SGWW01000001.1"/>
</dbReference>
<keyword evidence="2" id="KW-1185">Reference proteome</keyword>
<proteinExistence type="predicted"/>
<dbReference type="AlphaFoldDB" id="A0A4Q7LXE5"/>
<evidence type="ECO:0000313" key="2">
    <source>
        <dbReference type="Proteomes" id="UP000293519"/>
    </source>
</evidence>
<dbReference type="EMBL" id="SGWW01000001">
    <property type="protein sequence ID" value="RZS59474.1"/>
    <property type="molecule type" value="Genomic_DNA"/>
</dbReference>
<protein>
    <submittedName>
        <fullName evidence="1">Uncharacterized protein</fullName>
    </submittedName>
</protein>
<organism evidence="1 2">
    <name type="scientific">Microcella putealis</name>
    <dbReference type="NCBI Taxonomy" id="337005"/>
    <lineage>
        <taxon>Bacteria</taxon>
        <taxon>Bacillati</taxon>
        <taxon>Actinomycetota</taxon>
        <taxon>Actinomycetes</taxon>
        <taxon>Micrococcales</taxon>
        <taxon>Microbacteriaceae</taxon>
        <taxon>Microcella</taxon>
    </lineage>
</organism>
<gene>
    <name evidence="1" type="ORF">EV141_0700</name>
</gene>
<evidence type="ECO:0000313" key="1">
    <source>
        <dbReference type="EMBL" id="RZS59474.1"/>
    </source>
</evidence>
<dbReference type="Proteomes" id="UP000293519">
    <property type="component" value="Unassembled WGS sequence"/>
</dbReference>